<name>A0A7W3IW08_9ACTN</name>
<protein>
    <submittedName>
        <fullName evidence="4">16S rRNA (Guanine966-N2)-methyltransferase</fullName>
        <ecNumber evidence="4">2.1.1.171</ecNumber>
    </submittedName>
</protein>
<keyword evidence="2 4" id="KW-0808">Transferase</keyword>
<dbReference type="Pfam" id="PF03602">
    <property type="entry name" value="Cons_hypoth95"/>
    <property type="match status" value="1"/>
</dbReference>
<feature type="region of interest" description="Disordered" evidence="3">
    <location>
        <begin position="1"/>
        <end position="26"/>
    </location>
</feature>
<keyword evidence="5" id="KW-1185">Reference proteome</keyword>
<dbReference type="NCBIfam" id="TIGR00095">
    <property type="entry name" value="16S rRNA (guanine(966)-N(2))-methyltransferase RsmD"/>
    <property type="match status" value="1"/>
</dbReference>
<dbReference type="EC" id="2.1.1.171" evidence="4"/>
<dbReference type="InterPro" id="IPR029063">
    <property type="entry name" value="SAM-dependent_MTases_sf"/>
</dbReference>
<dbReference type="AlphaFoldDB" id="A0A7W3IW08"/>
<dbReference type="CDD" id="cd02440">
    <property type="entry name" value="AdoMet_MTases"/>
    <property type="match status" value="1"/>
</dbReference>
<evidence type="ECO:0000256" key="2">
    <source>
        <dbReference type="ARBA" id="ARBA00022679"/>
    </source>
</evidence>
<dbReference type="GO" id="GO:0003676">
    <property type="term" value="F:nucleic acid binding"/>
    <property type="evidence" value="ECO:0007669"/>
    <property type="project" value="InterPro"/>
</dbReference>
<gene>
    <name evidence="4" type="ORF">FHX74_003949</name>
</gene>
<dbReference type="GO" id="GO:0052913">
    <property type="term" value="F:16S rRNA (guanine(966)-N(2))-methyltransferase activity"/>
    <property type="evidence" value="ECO:0007669"/>
    <property type="project" value="UniProtKB-EC"/>
</dbReference>
<dbReference type="Gene3D" id="3.40.50.150">
    <property type="entry name" value="Vaccinia Virus protein VP39"/>
    <property type="match status" value="1"/>
</dbReference>
<dbReference type="SUPFAM" id="SSF53335">
    <property type="entry name" value="S-adenosyl-L-methionine-dependent methyltransferases"/>
    <property type="match status" value="1"/>
</dbReference>
<reference evidence="4 5" key="1">
    <citation type="submission" date="2020-07" db="EMBL/GenBank/DDBJ databases">
        <title>Sequencing the genomes of 1000 actinobacteria strains.</title>
        <authorList>
            <person name="Klenk H.-P."/>
        </authorList>
    </citation>
    <scope>NUCLEOTIDE SEQUENCE [LARGE SCALE GENOMIC DNA]</scope>
    <source>
        <strain evidence="4 5">DSM 100723</strain>
    </source>
</reference>
<dbReference type="PANTHER" id="PTHR43542:SF1">
    <property type="entry name" value="METHYLTRANSFERASE"/>
    <property type="match status" value="1"/>
</dbReference>
<proteinExistence type="predicted"/>
<organism evidence="4 5">
    <name type="scientific">Microlunatus kandeliicorticis</name>
    <dbReference type="NCBI Taxonomy" id="1759536"/>
    <lineage>
        <taxon>Bacteria</taxon>
        <taxon>Bacillati</taxon>
        <taxon>Actinomycetota</taxon>
        <taxon>Actinomycetes</taxon>
        <taxon>Propionibacteriales</taxon>
        <taxon>Propionibacteriaceae</taxon>
        <taxon>Microlunatus</taxon>
    </lineage>
</organism>
<dbReference type="RefSeq" id="WP_182561921.1">
    <property type="nucleotide sequence ID" value="NZ_JACGWT010000008.1"/>
</dbReference>
<evidence type="ECO:0000256" key="3">
    <source>
        <dbReference type="SAM" id="MobiDB-lite"/>
    </source>
</evidence>
<dbReference type="EMBL" id="JACGWT010000008">
    <property type="protein sequence ID" value="MBA8796296.1"/>
    <property type="molecule type" value="Genomic_DNA"/>
</dbReference>
<dbReference type="Proteomes" id="UP000523079">
    <property type="component" value="Unassembled WGS sequence"/>
</dbReference>
<comment type="caution">
    <text evidence="4">The sequence shown here is derived from an EMBL/GenBank/DDBJ whole genome shotgun (WGS) entry which is preliminary data.</text>
</comment>
<dbReference type="PROSITE" id="PS00092">
    <property type="entry name" value="N6_MTASE"/>
    <property type="match status" value="1"/>
</dbReference>
<evidence type="ECO:0000256" key="1">
    <source>
        <dbReference type="ARBA" id="ARBA00022603"/>
    </source>
</evidence>
<dbReference type="PIRSF" id="PIRSF004553">
    <property type="entry name" value="CHP00095"/>
    <property type="match status" value="1"/>
</dbReference>
<accession>A0A7W3IW08</accession>
<evidence type="ECO:0000313" key="5">
    <source>
        <dbReference type="Proteomes" id="UP000523079"/>
    </source>
</evidence>
<evidence type="ECO:0000313" key="4">
    <source>
        <dbReference type="EMBL" id="MBA8796296.1"/>
    </source>
</evidence>
<dbReference type="InterPro" id="IPR002052">
    <property type="entry name" value="DNA_methylase_N6_adenine_CS"/>
</dbReference>
<keyword evidence="1 4" id="KW-0489">Methyltransferase</keyword>
<sequence length="192" mass="20805">MSRIIAGSHGGRRLQTPPGQRTRPTSDRVREALFSAVSAWAGTSGGPAEEALAGLAVLDLFAGSGAIGLEAASRGAPLVWLVESDRRAGRIAGENVRELGLGVQVRQQRAEELARTRATSTFDVVFADPPYEYPSVDLDQLVADLVANEWVAGDGLVVLERSVRTDAPRWPDDPVDAWSRDYGETVLHFWQR</sequence>
<dbReference type="PANTHER" id="PTHR43542">
    <property type="entry name" value="METHYLTRANSFERASE"/>
    <property type="match status" value="1"/>
</dbReference>
<dbReference type="InterPro" id="IPR004398">
    <property type="entry name" value="RNA_MeTrfase_RsmD"/>
</dbReference>